<evidence type="ECO:0000313" key="1">
    <source>
        <dbReference type="EMBL" id="MBC2665783.1"/>
    </source>
</evidence>
<dbReference type="RefSeq" id="WP_185664032.1">
    <property type="nucleotide sequence ID" value="NZ_JACLAW010000006.1"/>
</dbReference>
<dbReference type="AlphaFoldDB" id="A0A7X1FRV1"/>
<dbReference type="Proteomes" id="UP000566813">
    <property type="component" value="Unassembled WGS sequence"/>
</dbReference>
<comment type="caution">
    <text evidence="1">The sequence shown here is derived from an EMBL/GenBank/DDBJ whole genome shotgun (WGS) entry which is preliminary data.</text>
</comment>
<protein>
    <submittedName>
        <fullName evidence="1">Uncharacterized protein</fullName>
    </submittedName>
</protein>
<evidence type="ECO:0000313" key="2">
    <source>
        <dbReference type="Proteomes" id="UP000566813"/>
    </source>
</evidence>
<accession>A0A7X1FRV1</accession>
<dbReference type="EMBL" id="JACLAW010000006">
    <property type="protein sequence ID" value="MBC2665783.1"/>
    <property type="molecule type" value="Genomic_DNA"/>
</dbReference>
<name>A0A7X1FRV1_9SPHN</name>
<proteinExistence type="predicted"/>
<keyword evidence="2" id="KW-1185">Reference proteome</keyword>
<reference evidence="1 2" key="1">
    <citation type="submission" date="2020-08" db="EMBL/GenBank/DDBJ databases">
        <title>The genome sequence of type strain Novosphingobium flavum NBRC 111647.</title>
        <authorList>
            <person name="Liu Y."/>
        </authorList>
    </citation>
    <scope>NUCLEOTIDE SEQUENCE [LARGE SCALE GENOMIC DNA]</scope>
    <source>
        <strain evidence="1 2">NBRC 111647</strain>
    </source>
</reference>
<organism evidence="1 2">
    <name type="scientific">Novosphingobium flavum</name>
    <dbReference type="NCBI Taxonomy" id="1778672"/>
    <lineage>
        <taxon>Bacteria</taxon>
        <taxon>Pseudomonadati</taxon>
        <taxon>Pseudomonadota</taxon>
        <taxon>Alphaproteobacteria</taxon>
        <taxon>Sphingomonadales</taxon>
        <taxon>Sphingomonadaceae</taxon>
        <taxon>Novosphingobium</taxon>
    </lineage>
</organism>
<sequence>MNLPQIDVSALPNLDVMTGVFGSLAHKAALVSGDSTVIIITFLYDTFGD</sequence>
<gene>
    <name evidence="1" type="ORF">H7F51_09630</name>
</gene>